<evidence type="ECO:0000256" key="3">
    <source>
        <dbReference type="SAM" id="Phobius"/>
    </source>
</evidence>
<evidence type="ECO:0000313" key="5">
    <source>
        <dbReference type="Proteomes" id="UP000247702"/>
    </source>
</evidence>
<name>A0A2Z6RZF4_9GLOM</name>
<dbReference type="PANTHER" id="PTHR10582:SF2">
    <property type="entry name" value="INACTIVE"/>
    <property type="match status" value="1"/>
</dbReference>
<dbReference type="Proteomes" id="UP000247702">
    <property type="component" value="Unassembled WGS sequence"/>
</dbReference>
<dbReference type="GO" id="GO:0098703">
    <property type="term" value="P:calcium ion import across plasma membrane"/>
    <property type="evidence" value="ECO:0007669"/>
    <property type="project" value="TreeGrafter"/>
</dbReference>
<proteinExistence type="predicted"/>
<dbReference type="SUPFAM" id="SSF82171">
    <property type="entry name" value="DPP6 N-terminal domain-like"/>
    <property type="match status" value="1"/>
</dbReference>
<keyword evidence="2" id="KW-0175">Coiled coil</keyword>
<feature type="transmembrane region" description="Helical" evidence="3">
    <location>
        <begin position="895"/>
        <end position="916"/>
    </location>
</feature>
<dbReference type="AlphaFoldDB" id="A0A2Z6RZF4"/>
<gene>
    <name evidence="4" type="ORF">RclHR1_06730009</name>
</gene>
<dbReference type="EMBL" id="BEXD01004063">
    <property type="protein sequence ID" value="GBC06283.1"/>
    <property type="molecule type" value="Genomic_DNA"/>
</dbReference>
<evidence type="ECO:0008006" key="6">
    <source>
        <dbReference type="Google" id="ProtNLM"/>
    </source>
</evidence>
<dbReference type="InterPro" id="IPR024862">
    <property type="entry name" value="TRPV"/>
</dbReference>
<feature type="transmembrane region" description="Helical" evidence="3">
    <location>
        <begin position="865"/>
        <end position="888"/>
    </location>
</feature>
<keyword evidence="1" id="KW-0677">Repeat</keyword>
<feature type="transmembrane region" description="Helical" evidence="3">
    <location>
        <begin position="956"/>
        <end position="980"/>
    </location>
</feature>
<reference evidence="4 5" key="1">
    <citation type="submission" date="2017-11" db="EMBL/GenBank/DDBJ databases">
        <title>The genome of Rhizophagus clarus HR1 reveals common genetic basis of auxotrophy among arbuscular mycorrhizal fungi.</title>
        <authorList>
            <person name="Kobayashi Y."/>
        </authorList>
    </citation>
    <scope>NUCLEOTIDE SEQUENCE [LARGE SCALE GENOMIC DNA]</scope>
    <source>
        <strain evidence="4 5">HR1</strain>
    </source>
</reference>
<evidence type="ECO:0000256" key="2">
    <source>
        <dbReference type="SAM" id="Coils"/>
    </source>
</evidence>
<evidence type="ECO:0000313" key="4">
    <source>
        <dbReference type="EMBL" id="GBC06283.1"/>
    </source>
</evidence>
<organism evidence="4 5">
    <name type="scientific">Rhizophagus clarus</name>
    <dbReference type="NCBI Taxonomy" id="94130"/>
    <lineage>
        <taxon>Eukaryota</taxon>
        <taxon>Fungi</taxon>
        <taxon>Fungi incertae sedis</taxon>
        <taxon>Mucoromycota</taxon>
        <taxon>Glomeromycotina</taxon>
        <taxon>Glomeromycetes</taxon>
        <taxon>Glomerales</taxon>
        <taxon>Glomeraceae</taxon>
        <taxon>Rhizophagus</taxon>
    </lineage>
</organism>
<feature type="coiled-coil region" evidence="2">
    <location>
        <begin position="1051"/>
        <end position="1093"/>
    </location>
</feature>
<keyword evidence="3" id="KW-0812">Transmembrane</keyword>
<feature type="transmembrane region" description="Helical" evidence="3">
    <location>
        <begin position="826"/>
        <end position="845"/>
    </location>
</feature>
<dbReference type="GO" id="GO:0005216">
    <property type="term" value="F:monoatomic ion channel activity"/>
    <property type="evidence" value="ECO:0007669"/>
    <property type="project" value="InterPro"/>
</dbReference>
<feature type="transmembrane region" description="Helical" evidence="3">
    <location>
        <begin position="772"/>
        <end position="791"/>
    </location>
</feature>
<keyword evidence="5" id="KW-1185">Reference proteome</keyword>
<dbReference type="InterPro" id="IPR015943">
    <property type="entry name" value="WD40/YVTN_repeat-like_dom_sf"/>
</dbReference>
<keyword evidence="3" id="KW-1133">Transmembrane helix</keyword>
<dbReference type="CDD" id="cd22249">
    <property type="entry name" value="UDM1_RNF168_RNF169-like"/>
    <property type="match status" value="1"/>
</dbReference>
<accession>A0A2Z6RZF4</accession>
<dbReference type="GO" id="GO:0005886">
    <property type="term" value="C:plasma membrane"/>
    <property type="evidence" value="ECO:0007669"/>
    <property type="project" value="TreeGrafter"/>
</dbReference>
<comment type="caution">
    <text evidence="4">The sequence shown here is derived from an EMBL/GenBank/DDBJ whole genome shotgun (WGS) entry which is preliminary data.</text>
</comment>
<evidence type="ECO:0000256" key="1">
    <source>
        <dbReference type="ARBA" id="ARBA00022737"/>
    </source>
</evidence>
<dbReference type="PANTHER" id="PTHR10582">
    <property type="entry name" value="TRANSIENT RECEPTOR POTENTIAL ION CHANNEL PROTEIN"/>
    <property type="match status" value="1"/>
</dbReference>
<sequence length="1123" mass="130044">MTMPQHLPSQKIHTTEITSVTISQDHKFITSFSKLDEIVALWQYPTGLNTPITLELKYLKKNKKIDTNMIIERKKNFLCNFDLTMSKSLSHNCLFIILYSSERDKPMILDEEMEYLSPDCLKNVYGRAEFLSDGETLGIYNNETVHIISTKSCPWVLLRRVNIPYNNFQVFTFNPSANENYVVFRQWEPHNVFDIIDINTCRCHLRIMPTLGEMMYTISKMRVSPAGDLLAFKTSLGGLHVYDLSSGLSIMNKKLIFPCDFRFVNNNKNLLVINFDKENAHIIATLYSAHSGTELVSVVLSALSRCNTINVRIINEEQILVVLSHPNSNILVIEEWNWVSMFRKLPIQYTDIPASKDEDNCDLIIGYKMGKYQNFLPSVKLMDFPDTSVLPGKLVLDRSNSECIISSHSLRIRFASSVKSFCIDEQNIVLVSSKIIVLFCAIDNDKTGLRKLVWRLPQNLPDINKVSYRCINDFSHKRILWFDIICGNNIQNYYTIIPLDVAISGHDLPDEWMQHSCECLGLINFLNLLSVKPYTHCNAFNSAKTMCNLIRYRVTQCDEYAPTAILEEILRHNHYKPAIGPNRENPLTTAILEFKSAEIQQLLDYCIYHCIHDSQPGFMSMIVDALPELARHYPKMLDKFMEQCTYVKVPSIWKLGSGKYDSIHENLWSCKFDGSIFIENSEKKFLNALFDRWETISRHSATYCFVPLPGLCAYPETNHSCHWLLKFLNILIPRYPSTFVKLVLLRPFEAFKYPHFEAIVKFKWHAFARQRFFQLLFLYLIHFGLFIFAISTNSRRLMIASMIIGSILTFTWIRRSIIHYVNGIRFFTVFATYIELAAFVLPIITGSLKHGENVAPSELQSLSVLSLWIFVVAQLRVFKDFGVIIAVVAHIYRKISWFLLLLTIILLAFASSWMFLLSRDSNDSNTFTSFESSLKNVWSMILGDYESLKPWINNRLVVIIMIAFSFSTAIVLLNTLIAILSITCEETINHAHTVWVLKRAEIIVDIELSWMMPSERQDRNYFPWSIIYEAFTEDVDEWSKKFNAPISSEIKEEMKSEISKMKEEMKGEISKMKEEMKGEISKMKEEMKGEITKIVKDEMTKLKNELRQFLSAEFHEIPTKAIE</sequence>
<keyword evidence="3" id="KW-0472">Membrane</keyword>
<protein>
    <recommendedName>
        <fullName evidence="6">Ion transport domain-containing protein</fullName>
    </recommendedName>
</protein>
<dbReference type="Gene3D" id="2.130.10.10">
    <property type="entry name" value="YVTN repeat-like/Quinoprotein amine dehydrogenase"/>
    <property type="match status" value="1"/>
</dbReference>